<dbReference type="InterPro" id="IPR025388">
    <property type="entry name" value="Alginate_export_dom"/>
</dbReference>
<protein>
    <submittedName>
        <fullName evidence="2">Alginate export protein</fullName>
    </submittedName>
</protein>
<evidence type="ECO:0000313" key="2">
    <source>
        <dbReference type="EMBL" id="RBP37297.1"/>
    </source>
</evidence>
<proteinExistence type="predicted"/>
<dbReference type="Gene3D" id="2.40.160.100">
    <property type="match status" value="1"/>
</dbReference>
<dbReference type="EMBL" id="QNRR01000014">
    <property type="protein sequence ID" value="RBP37297.1"/>
    <property type="molecule type" value="Genomic_DNA"/>
</dbReference>
<feature type="domain" description="Alginate export" evidence="1">
    <location>
        <begin position="68"/>
        <end position="454"/>
    </location>
</feature>
<dbReference type="Proteomes" id="UP000253426">
    <property type="component" value="Unassembled WGS sequence"/>
</dbReference>
<dbReference type="OrthoDB" id="9764666at2"/>
<evidence type="ECO:0000259" key="1">
    <source>
        <dbReference type="Pfam" id="PF13372"/>
    </source>
</evidence>
<sequence>MRRLELFIAEAFAWAAMAAGVWAEAERPVFKSLRYDEDYSFLKDPAERSGFWDGVKYLPVADEHAGFLSFGGELRERFESYENEFFRTAPDADNAYLMQRYLLHADYHVSDRFRIFGQLQSSLEDGRPGGPRATDRDTADLHQLFADVVIFTRDERSLTMRVGRQEMSYGSERLISVREGTNSRRAFDAIRLLYRQGESSVDLFFSSPVEVDPGAFDDQHIRDLWFWGAYATMPFPSLSGIKLDLYYLGVDNPRARFSQGSGREERHTLGARFFGTRGRWDFNHEALYQFGRFAEGDITAWSVATDHGYTLSHLWGRPRLGLKAAIASGDRDRASRDLQTLNPLFPRGNYFTEASLLGPQNFIDLHPCLRLQPARNWTVDLGSDFYWRESREDGIYTPGGGVIYEGNPSFSRFVGTDLSLAVTWQATRHVQVAAAYTHFFAGSFIRENGGEDVDFGMISVSVKF</sequence>
<dbReference type="AlphaFoldDB" id="A0A366H5F2"/>
<comment type="caution">
    <text evidence="2">The sequence shown here is derived from an EMBL/GenBank/DDBJ whole genome shotgun (WGS) entry which is preliminary data.</text>
</comment>
<keyword evidence="3" id="KW-1185">Reference proteome</keyword>
<gene>
    <name evidence="2" type="ORF">DES53_11435</name>
</gene>
<accession>A0A366H5F2</accession>
<evidence type="ECO:0000313" key="3">
    <source>
        <dbReference type="Proteomes" id="UP000253426"/>
    </source>
</evidence>
<reference evidence="2 3" key="1">
    <citation type="submission" date="2018-06" db="EMBL/GenBank/DDBJ databases">
        <title>Genomic Encyclopedia of Type Strains, Phase IV (KMG-IV): sequencing the most valuable type-strain genomes for metagenomic binning, comparative biology and taxonomic classification.</title>
        <authorList>
            <person name="Goeker M."/>
        </authorList>
    </citation>
    <scope>NUCLEOTIDE SEQUENCE [LARGE SCALE GENOMIC DNA]</scope>
    <source>
        <strain evidence="2 3">DSM 25532</strain>
    </source>
</reference>
<organism evidence="2 3">
    <name type="scientific">Roseimicrobium gellanilyticum</name>
    <dbReference type="NCBI Taxonomy" id="748857"/>
    <lineage>
        <taxon>Bacteria</taxon>
        <taxon>Pseudomonadati</taxon>
        <taxon>Verrucomicrobiota</taxon>
        <taxon>Verrucomicrobiia</taxon>
        <taxon>Verrucomicrobiales</taxon>
        <taxon>Verrucomicrobiaceae</taxon>
        <taxon>Roseimicrobium</taxon>
    </lineage>
</organism>
<dbReference type="RefSeq" id="WP_113961527.1">
    <property type="nucleotide sequence ID" value="NZ_QNRR01000014.1"/>
</dbReference>
<dbReference type="Pfam" id="PF13372">
    <property type="entry name" value="Alginate_exp"/>
    <property type="match status" value="1"/>
</dbReference>
<name>A0A366H5F2_9BACT</name>
<dbReference type="InterPro" id="IPR053728">
    <property type="entry name" value="Alginate_Permeability_Chnl"/>
</dbReference>